<dbReference type="STRING" id="1072685.IX83_03265"/>
<dbReference type="CDD" id="cd03354">
    <property type="entry name" value="LbH_SAT"/>
    <property type="match status" value="1"/>
</dbReference>
<name>A0A077DC51_9BURK</name>
<dbReference type="InterPro" id="IPR018357">
    <property type="entry name" value="Hexapep_transf_CS"/>
</dbReference>
<protein>
    <recommendedName>
        <fullName evidence="4">Serine acetyltransferase</fullName>
        <ecNumber evidence="3">2.3.1.30</ecNumber>
    </recommendedName>
</protein>
<evidence type="ECO:0000256" key="5">
    <source>
        <dbReference type="ARBA" id="ARBA00022605"/>
    </source>
</evidence>
<evidence type="ECO:0000256" key="9">
    <source>
        <dbReference type="ARBA" id="ARBA00049486"/>
    </source>
</evidence>
<evidence type="ECO:0000313" key="11">
    <source>
        <dbReference type="EMBL" id="AIL32455.1"/>
    </source>
</evidence>
<dbReference type="HOGENOM" id="CLU_051638_0_1_4"/>
<evidence type="ECO:0000256" key="7">
    <source>
        <dbReference type="ARBA" id="ARBA00022737"/>
    </source>
</evidence>
<evidence type="ECO:0000313" key="12">
    <source>
        <dbReference type="Proteomes" id="UP000028945"/>
    </source>
</evidence>
<evidence type="ECO:0000256" key="2">
    <source>
        <dbReference type="ARBA" id="ARBA00007274"/>
    </source>
</evidence>
<sequence length="262" mass="28562">MEKRLIENAQLWSIICQEAKNACANEPILTSFLHQTVLSHDSFERMLAFHLSNKLAGPIIDSCSLYEICLDALNKQKNIVKSALDDIQAYYLRDAACESYSQPLLYHKGYHATQAHRINHFLWEQGRKTLAFFLQNRISEVFAVDIHPAARIGSGIMIDHATGVVIGETVIMGDNISILHGVTLGGSGKERGDRHPKIEDGVLIGANASILGNIRVGRCAKIGAGSVVVNDVAAHTTVVGVPAKTIIRKLADIPASDMDQSI</sequence>
<dbReference type="InterPro" id="IPR001451">
    <property type="entry name" value="Hexapep"/>
</dbReference>
<dbReference type="PANTHER" id="PTHR42811">
    <property type="entry name" value="SERINE ACETYLTRANSFERASE"/>
    <property type="match status" value="1"/>
</dbReference>
<dbReference type="InterPro" id="IPR042122">
    <property type="entry name" value="Ser_AcTrfase_N_sf"/>
</dbReference>
<dbReference type="InterPro" id="IPR005881">
    <property type="entry name" value="Ser_O-AcTrfase"/>
</dbReference>
<dbReference type="KEGG" id="bpsi:IX83_03265"/>
<dbReference type="InterPro" id="IPR010493">
    <property type="entry name" value="Ser_AcTrfase_N"/>
</dbReference>
<proteinExistence type="inferred from homology"/>
<dbReference type="Proteomes" id="UP000028945">
    <property type="component" value="Chromosome"/>
</dbReference>
<dbReference type="UniPathway" id="UPA00136">
    <property type="reaction ID" value="UER00199"/>
</dbReference>
<dbReference type="SUPFAM" id="SSF51161">
    <property type="entry name" value="Trimeric LpxA-like enzymes"/>
    <property type="match status" value="1"/>
</dbReference>
<dbReference type="InterPro" id="IPR045304">
    <property type="entry name" value="LbH_SAT"/>
</dbReference>
<accession>A0A077DC51</accession>
<evidence type="ECO:0000256" key="4">
    <source>
        <dbReference type="ARBA" id="ARBA00018522"/>
    </source>
</evidence>
<dbReference type="EC" id="2.3.1.30" evidence="3"/>
<dbReference type="FunFam" id="2.160.10.10:FF:000002">
    <property type="entry name" value="Serine acetyltransferase"/>
    <property type="match status" value="1"/>
</dbReference>
<dbReference type="eggNOG" id="COG1045">
    <property type="taxonomic scope" value="Bacteria"/>
</dbReference>
<organism evidence="11 12">
    <name type="scientific">Basilea psittacipulmonis DSM 24701</name>
    <dbReference type="NCBI Taxonomy" id="1072685"/>
    <lineage>
        <taxon>Bacteria</taxon>
        <taxon>Pseudomonadati</taxon>
        <taxon>Pseudomonadota</taxon>
        <taxon>Betaproteobacteria</taxon>
        <taxon>Burkholderiales</taxon>
        <taxon>Alcaligenaceae</taxon>
        <taxon>Basilea</taxon>
    </lineage>
</organism>
<evidence type="ECO:0000256" key="6">
    <source>
        <dbReference type="ARBA" id="ARBA00022679"/>
    </source>
</evidence>
<evidence type="ECO:0000256" key="1">
    <source>
        <dbReference type="ARBA" id="ARBA00004876"/>
    </source>
</evidence>
<dbReference type="AlphaFoldDB" id="A0A077DC51"/>
<dbReference type="EMBL" id="CP009238">
    <property type="protein sequence ID" value="AIL32455.1"/>
    <property type="molecule type" value="Genomic_DNA"/>
</dbReference>
<dbReference type="InterPro" id="IPR053376">
    <property type="entry name" value="Serine_acetyltransferase"/>
</dbReference>
<dbReference type="OrthoDB" id="9801456at2"/>
<dbReference type="Pfam" id="PF06426">
    <property type="entry name" value="SATase_N"/>
    <property type="match status" value="1"/>
</dbReference>
<dbReference type="InterPro" id="IPR011004">
    <property type="entry name" value="Trimer_LpxA-like_sf"/>
</dbReference>
<reference evidence="11 12" key="1">
    <citation type="journal article" date="2014" name="BMC Genomics">
        <title>A genomic perspective on a new bacterial genus and species from the Alcaligenaceae family, Basilea psittacipulmonis.</title>
        <authorList>
            <person name="Whiteson K.L."/>
            <person name="Hernandez D."/>
            <person name="Lazarevic V."/>
            <person name="Gaia N."/>
            <person name="Farinelli L."/>
            <person name="Francois P."/>
            <person name="Pilo P."/>
            <person name="Frey J."/>
            <person name="Schrenzel J."/>
        </authorList>
    </citation>
    <scope>NUCLEOTIDE SEQUENCE [LARGE SCALE GENOMIC DNA]</scope>
    <source>
        <strain evidence="11 12">DSM 24701</strain>
    </source>
</reference>
<evidence type="ECO:0000256" key="3">
    <source>
        <dbReference type="ARBA" id="ARBA00013266"/>
    </source>
</evidence>
<evidence type="ECO:0000259" key="10">
    <source>
        <dbReference type="SMART" id="SM00971"/>
    </source>
</evidence>
<dbReference type="GO" id="GO:0009001">
    <property type="term" value="F:serine O-acetyltransferase activity"/>
    <property type="evidence" value="ECO:0007669"/>
    <property type="project" value="UniProtKB-EC"/>
</dbReference>
<keyword evidence="12" id="KW-1185">Reference proteome</keyword>
<feature type="domain" description="Serine acetyltransferase N-terminal" evidence="10">
    <location>
        <begin position="11"/>
        <end position="115"/>
    </location>
</feature>
<dbReference type="GO" id="GO:0006535">
    <property type="term" value="P:cysteine biosynthetic process from serine"/>
    <property type="evidence" value="ECO:0007669"/>
    <property type="project" value="InterPro"/>
</dbReference>
<dbReference type="GO" id="GO:0005737">
    <property type="term" value="C:cytoplasm"/>
    <property type="evidence" value="ECO:0007669"/>
    <property type="project" value="InterPro"/>
</dbReference>
<keyword evidence="6 11" id="KW-0808">Transferase</keyword>
<dbReference type="NCBIfam" id="NF041874">
    <property type="entry name" value="EPS_EpsC"/>
    <property type="match status" value="1"/>
</dbReference>
<dbReference type="NCBIfam" id="TIGR01172">
    <property type="entry name" value="cysE"/>
    <property type="match status" value="1"/>
</dbReference>
<dbReference type="Pfam" id="PF00132">
    <property type="entry name" value="Hexapep"/>
    <property type="match status" value="1"/>
</dbReference>
<keyword evidence="8" id="KW-0012">Acyltransferase</keyword>
<dbReference type="PROSITE" id="PS00101">
    <property type="entry name" value="HEXAPEP_TRANSFERASES"/>
    <property type="match status" value="1"/>
</dbReference>
<dbReference type="SMART" id="SM00971">
    <property type="entry name" value="SATase_N"/>
    <property type="match status" value="1"/>
</dbReference>
<dbReference type="Gene3D" id="1.10.3130.10">
    <property type="entry name" value="serine acetyltransferase, domain 1"/>
    <property type="match status" value="1"/>
</dbReference>
<dbReference type="Gene3D" id="2.160.10.10">
    <property type="entry name" value="Hexapeptide repeat proteins"/>
    <property type="match status" value="1"/>
</dbReference>
<keyword evidence="7" id="KW-0677">Repeat</keyword>
<comment type="similarity">
    <text evidence="2">Belongs to the transferase hexapeptide repeat family.</text>
</comment>
<evidence type="ECO:0000256" key="8">
    <source>
        <dbReference type="ARBA" id="ARBA00023315"/>
    </source>
</evidence>
<comment type="catalytic activity">
    <reaction evidence="9">
        <text>L-serine + acetyl-CoA = O-acetyl-L-serine + CoA</text>
        <dbReference type="Rhea" id="RHEA:24560"/>
        <dbReference type="ChEBI" id="CHEBI:33384"/>
        <dbReference type="ChEBI" id="CHEBI:57287"/>
        <dbReference type="ChEBI" id="CHEBI:57288"/>
        <dbReference type="ChEBI" id="CHEBI:58340"/>
        <dbReference type="EC" id="2.3.1.30"/>
    </reaction>
</comment>
<comment type="pathway">
    <text evidence="1">Amino-acid biosynthesis; L-cysteine biosynthesis; L-cysteine from L-serine: step 1/2.</text>
</comment>
<keyword evidence="5" id="KW-0028">Amino-acid biosynthesis</keyword>
<gene>
    <name evidence="11" type="ORF">IX83_03265</name>
</gene>
<dbReference type="RefSeq" id="WP_038499093.1">
    <property type="nucleotide sequence ID" value="NZ_CP009238.1"/>
</dbReference>